<accession>A0A6L2PRK1</accession>
<reference evidence="6" key="1">
    <citation type="submission" date="2020-01" db="EMBL/GenBank/DDBJ databases">
        <title>Draft genome sequence of the Termite Coptotermes fromosanus.</title>
        <authorList>
            <person name="Itakura S."/>
            <person name="Yosikawa Y."/>
            <person name="Umezawa K."/>
        </authorList>
    </citation>
    <scope>NUCLEOTIDE SEQUENCE [LARGE SCALE GENOMIC DNA]</scope>
</reference>
<comment type="similarity">
    <text evidence="1">Belongs to the GST superfamily. Omega family.</text>
</comment>
<dbReference type="Gene3D" id="3.40.30.10">
    <property type="entry name" value="Glutaredoxin"/>
    <property type="match status" value="1"/>
</dbReference>
<dbReference type="PRINTS" id="PR01625">
    <property type="entry name" value="GSTRNSFRASEO"/>
</dbReference>
<evidence type="ECO:0000259" key="4">
    <source>
        <dbReference type="PROSITE" id="PS50405"/>
    </source>
</evidence>
<dbReference type="Pfam" id="PF13417">
    <property type="entry name" value="GST_N_3"/>
    <property type="match status" value="1"/>
</dbReference>
<feature type="domain" description="GST N-terminal" evidence="3">
    <location>
        <begin position="58"/>
        <end position="137"/>
    </location>
</feature>
<proteinExistence type="inferred from homology"/>
<dbReference type="GO" id="GO:0006749">
    <property type="term" value="P:glutathione metabolic process"/>
    <property type="evidence" value="ECO:0007669"/>
    <property type="project" value="TreeGrafter"/>
</dbReference>
<dbReference type="Proteomes" id="UP000502823">
    <property type="component" value="Unassembled WGS sequence"/>
</dbReference>
<dbReference type="PANTHER" id="PTHR43968">
    <property type="match status" value="1"/>
</dbReference>
<dbReference type="GO" id="GO:0005737">
    <property type="term" value="C:cytoplasm"/>
    <property type="evidence" value="ECO:0007669"/>
    <property type="project" value="InterPro"/>
</dbReference>
<dbReference type="InterPro" id="IPR036249">
    <property type="entry name" value="Thioredoxin-like_sf"/>
</dbReference>
<keyword evidence="2" id="KW-0560">Oxidoreductase</keyword>
<protein>
    <submittedName>
        <fullName evidence="5">Uncharacterized protein</fullName>
    </submittedName>
</protein>
<dbReference type="PROSITE" id="PS50404">
    <property type="entry name" value="GST_NTER"/>
    <property type="match status" value="1"/>
</dbReference>
<dbReference type="FunFam" id="1.20.1050.10:FF:000009">
    <property type="entry name" value="Glutathione S-transferase omega-1"/>
    <property type="match status" value="1"/>
</dbReference>
<feature type="non-terminal residue" evidence="5">
    <location>
        <position position="278"/>
    </location>
</feature>
<evidence type="ECO:0000313" key="6">
    <source>
        <dbReference type="Proteomes" id="UP000502823"/>
    </source>
</evidence>
<gene>
    <name evidence="5" type="ORF">Cfor_02514</name>
</gene>
<evidence type="ECO:0000256" key="2">
    <source>
        <dbReference type="ARBA" id="ARBA00023002"/>
    </source>
</evidence>
<dbReference type="FunFam" id="3.40.30.10:FF:000123">
    <property type="entry name" value="Glutathione transferase o1"/>
    <property type="match status" value="1"/>
</dbReference>
<dbReference type="InterPro" id="IPR036282">
    <property type="entry name" value="Glutathione-S-Trfase_C_sf"/>
</dbReference>
<dbReference type="EMBL" id="BLKM01000416">
    <property type="protein sequence ID" value="GFG33208.1"/>
    <property type="molecule type" value="Genomic_DNA"/>
</dbReference>
<organism evidence="5 6">
    <name type="scientific">Coptotermes formosanus</name>
    <name type="common">Formosan subterranean termite</name>
    <dbReference type="NCBI Taxonomy" id="36987"/>
    <lineage>
        <taxon>Eukaryota</taxon>
        <taxon>Metazoa</taxon>
        <taxon>Ecdysozoa</taxon>
        <taxon>Arthropoda</taxon>
        <taxon>Hexapoda</taxon>
        <taxon>Insecta</taxon>
        <taxon>Pterygota</taxon>
        <taxon>Neoptera</taxon>
        <taxon>Polyneoptera</taxon>
        <taxon>Dictyoptera</taxon>
        <taxon>Blattodea</taxon>
        <taxon>Blattoidea</taxon>
        <taxon>Termitoidae</taxon>
        <taxon>Rhinotermitidae</taxon>
        <taxon>Coptotermes</taxon>
    </lineage>
</organism>
<dbReference type="FunCoup" id="A0A6L2PRK1">
    <property type="interactions" value="595"/>
</dbReference>
<dbReference type="SUPFAM" id="SSF52833">
    <property type="entry name" value="Thioredoxin-like"/>
    <property type="match status" value="1"/>
</dbReference>
<evidence type="ECO:0000313" key="5">
    <source>
        <dbReference type="EMBL" id="GFG33208.1"/>
    </source>
</evidence>
<dbReference type="GO" id="GO:0045174">
    <property type="term" value="F:glutathione dehydrogenase (ascorbate) activity"/>
    <property type="evidence" value="ECO:0007669"/>
    <property type="project" value="TreeGrafter"/>
</dbReference>
<dbReference type="Pfam" id="PF13410">
    <property type="entry name" value="GST_C_2"/>
    <property type="match status" value="1"/>
</dbReference>
<dbReference type="OrthoDB" id="4951845at2759"/>
<name>A0A6L2PRK1_COPFO</name>
<dbReference type="Gene3D" id="1.20.1050.10">
    <property type="match status" value="1"/>
</dbReference>
<dbReference type="PROSITE" id="PS50405">
    <property type="entry name" value="GST_CTER"/>
    <property type="match status" value="1"/>
</dbReference>
<keyword evidence="6" id="KW-1185">Reference proteome</keyword>
<sequence>MKYSVTSISCSCRRLFRGAGLVWQLKVVVSDITVIVYRRKMSDKHLSRGSKIPPLSKGKLRLYSMRFDPYCQRVHLVLDAKKIPYDVVNVNLTDKPEWLYEKSPLGKVPALELESGDCIYESMIIADYLDEKYPQRPLYPKDPLKKAKDKLLIDQFNKVISNLYKLYQNMDREFLDAVMKALDVFEREIVSRSKPFFGGDKPGMLDYMIWPWCERSEMLKIMGGDQFVLPRERFLRLMEWRNAMKEEESVKLSYLEPDVHAKYINSHRAGCVDYDLLV</sequence>
<dbReference type="SUPFAM" id="SSF47616">
    <property type="entry name" value="GST C-terminal domain-like"/>
    <property type="match status" value="1"/>
</dbReference>
<dbReference type="InterPro" id="IPR004045">
    <property type="entry name" value="Glutathione_S-Trfase_N"/>
</dbReference>
<dbReference type="GO" id="GO:0004364">
    <property type="term" value="F:glutathione transferase activity"/>
    <property type="evidence" value="ECO:0007669"/>
    <property type="project" value="InterPro"/>
</dbReference>
<evidence type="ECO:0000259" key="3">
    <source>
        <dbReference type="PROSITE" id="PS50404"/>
    </source>
</evidence>
<dbReference type="InParanoid" id="A0A6L2PRK1"/>
<dbReference type="PROSITE" id="PS51354">
    <property type="entry name" value="GLUTAREDOXIN_2"/>
    <property type="match status" value="1"/>
</dbReference>
<evidence type="ECO:0000256" key="1">
    <source>
        <dbReference type="ARBA" id="ARBA00011067"/>
    </source>
</evidence>
<dbReference type="InterPro" id="IPR040079">
    <property type="entry name" value="Glutathione_S-Trfase"/>
</dbReference>
<dbReference type="AlphaFoldDB" id="A0A6L2PRK1"/>
<dbReference type="InterPro" id="IPR050983">
    <property type="entry name" value="GST_Omega/HSP26"/>
</dbReference>
<dbReference type="PANTHER" id="PTHR43968:SF6">
    <property type="entry name" value="GLUTATHIONE S-TRANSFERASE OMEGA"/>
    <property type="match status" value="1"/>
</dbReference>
<dbReference type="InterPro" id="IPR010987">
    <property type="entry name" value="Glutathione-S-Trfase_C-like"/>
</dbReference>
<feature type="domain" description="GST C-terminal" evidence="4">
    <location>
        <begin position="142"/>
        <end position="261"/>
    </location>
</feature>
<comment type="caution">
    <text evidence="5">The sequence shown here is derived from an EMBL/GenBank/DDBJ whole genome shotgun (WGS) entry which is preliminary data.</text>
</comment>
<dbReference type="SFLD" id="SFLDS00019">
    <property type="entry name" value="Glutathione_Transferase_(cytos"/>
    <property type="match status" value="1"/>
</dbReference>
<dbReference type="InterPro" id="IPR005442">
    <property type="entry name" value="GST_omega"/>
</dbReference>
<dbReference type="SFLD" id="SFLDG00358">
    <property type="entry name" value="Main_(cytGST)"/>
    <property type="match status" value="1"/>
</dbReference>